<evidence type="ECO:0000313" key="3">
    <source>
        <dbReference type="Proteomes" id="UP000253034"/>
    </source>
</evidence>
<dbReference type="RefSeq" id="WP_114300155.1">
    <property type="nucleotide sequence ID" value="NZ_QPJT01000041.1"/>
</dbReference>
<dbReference type="EMBL" id="QPJT01000041">
    <property type="protein sequence ID" value="RCX08678.1"/>
    <property type="molecule type" value="Genomic_DNA"/>
</dbReference>
<feature type="transmembrane region" description="Helical" evidence="1">
    <location>
        <begin position="172"/>
        <end position="189"/>
    </location>
</feature>
<keyword evidence="1" id="KW-0472">Membrane</keyword>
<evidence type="ECO:0000313" key="2">
    <source>
        <dbReference type="EMBL" id="RCX08678.1"/>
    </source>
</evidence>
<feature type="transmembrane region" description="Helical" evidence="1">
    <location>
        <begin position="97"/>
        <end position="118"/>
    </location>
</feature>
<keyword evidence="1" id="KW-0812">Transmembrane</keyword>
<organism evidence="2 3">
    <name type="scientific">Anaerobacterium chartisolvens</name>
    <dbReference type="NCBI Taxonomy" id="1297424"/>
    <lineage>
        <taxon>Bacteria</taxon>
        <taxon>Bacillati</taxon>
        <taxon>Bacillota</taxon>
        <taxon>Clostridia</taxon>
        <taxon>Eubacteriales</taxon>
        <taxon>Oscillospiraceae</taxon>
        <taxon>Anaerobacterium</taxon>
    </lineage>
</organism>
<dbReference type="Proteomes" id="UP000253034">
    <property type="component" value="Unassembled WGS sequence"/>
</dbReference>
<gene>
    <name evidence="2" type="ORF">DFR58_14121</name>
</gene>
<dbReference type="AlphaFoldDB" id="A0A369AK07"/>
<accession>A0A369AK07</accession>
<feature type="transmembrane region" description="Helical" evidence="1">
    <location>
        <begin position="201"/>
        <end position="221"/>
    </location>
</feature>
<evidence type="ECO:0000256" key="1">
    <source>
        <dbReference type="SAM" id="Phobius"/>
    </source>
</evidence>
<proteinExistence type="predicted"/>
<comment type="caution">
    <text evidence="2">The sequence shown here is derived from an EMBL/GenBank/DDBJ whole genome shotgun (WGS) entry which is preliminary data.</text>
</comment>
<protein>
    <submittedName>
        <fullName evidence="2">Uncharacterized protein</fullName>
    </submittedName>
</protein>
<keyword evidence="3" id="KW-1185">Reference proteome</keyword>
<name>A0A369AK07_9FIRM</name>
<keyword evidence="1" id="KW-1133">Transmembrane helix</keyword>
<feature type="transmembrane region" description="Helical" evidence="1">
    <location>
        <begin position="6"/>
        <end position="29"/>
    </location>
</feature>
<feature type="transmembrane region" description="Helical" evidence="1">
    <location>
        <begin position="141"/>
        <end position="160"/>
    </location>
</feature>
<sequence length="260" mass="29993">MDTMNIIVLLLVSIPESIFNLFLGFLITGQKEYIFINSLRKLLKLITTAAIMSISSYVIRTFVPIGIMTIGLHFIAYTIIIKFCYRIKITKSLASVTFFTGFLMTVEILYIPPLAIFIQKNILKIYDDNILRIVCTIPERIIQFIAVIWLWNCGVVLVDLKKYKDIRKMATIILLILYAIEMFSLFTFIKQIDIMDLTTKVTYMLICIGFVALNILMFKFISKFTATVIEEETRDFKKHKEAVDLAINKINVLIGNKNNI</sequence>
<feature type="transmembrane region" description="Helical" evidence="1">
    <location>
        <begin position="65"/>
        <end position="85"/>
    </location>
</feature>
<reference evidence="2 3" key="1">
    <citation type="submission" date="2018-07" db="EMBL/GenBank/DDBJ databases">
        <title>Genomic Encyclopedia of Type Strains, Phase IV (KMG-IV): sequencing the most valuable type-strain genomes for metagenomic binning, comparative biology and taxonomic classification.</title>
        <authorList>
            <person name="Goeker M."/>
        </authorList>
    </citation>
    <scope>NUCLEOTIDE SEQUENCE [LARGE SCALE GENOMIC DNA]</scope>
    <source>
        <strain evidence="2 3">DSM 27016</strain>
    </source>
</reference>